<sequence length="280" mass="29887">MLLGTVQITGEELSEAEVKEVCDSLRDNSIRLLSLRGCVVQDEDFKKLAECLKENDSLAQLNLNLGICNGKHRIRWLAEALSGNKSLNALFLHGTNLSDGCLEMLIPSIQGHPNLQSLDLGDCQIRDEGIQHICALLSPADDKAGVQDLTLSANPAVTPYGWTQLAVAMAANPQIKCLYLDYNNIGDYGAGVFSVAMAANTGLERVDFEGTGITDKGAMVLANVVKCHCKNLQELVLAENAISTDLIDQITGCLATGAENGDDMDASGENGHSDNSPIKS</sequence>
<reference evidence="3 4" key="1">
    <citation type="journal article" date="2007" name="Science">
        <title>Sea anemone genome reveals ancestral eumetazoan gene repertoire and genomic organization.</title>
        <authorList>
            <person name="Putnam N.H."/>
            <person name="Srivastava M."/>
            <person name="Hellsten U."/>
            <person name="Dirks B."/>
            <person name="Chapman J."/>
            <person name="Salamov A."/>
            <person name="Terry A."/>
            <person name="Shapiro H."/>
            <person name="Lindquist E."/>
            <person name="Kapitonov V.V."/>
            <person name="Jurka J."/>
            <person name="Genikhovich G."/>
            <person name="Grigoriev I.V."/>
            <person name="Lucas S.M."/>
            <person name="Steele R.E."/>
            <person name="Finnerty J.R."/>
            <person name="Technau U."/>
            <person name="Martindale M.Q."/>
            <person name="Rokhsar D.S."/>
        </authorList>
    </citation>
    <scope>NUCLEOTIDE SEQUENCE [LARGE SCALE GENOMIC DNA]</scope>
    <source>
        <strain evidence="4">CH2 X CH6</strain>
    </source>
</reference>
<dbReference type="EMBL" id="DS469788">
    <property type="protein sequence ID" value="EDO33124.1"/>
    <property type="molecule type" value="Genomic_DNA"/>
</dbReference>
<dbReference type="OrthoDB" id="120976at2759"/>
<dbReference type="AlphaFoldDB" id="A7ST22"/>
<evidence type="ECO:0000313" key="4">
    <source>
        <dbReference type="Proteomes" id="UP000001593"/>
    </source>
</evidence>
<evidence type="ECO:0000256" key="1">
    <source>
        <dbReference type="ARBA" id="ARBA00022737"/>
    </source>
</evidence>
<organism evidence="3 4">
    <name type="scientific">Nematostella vectensis</name>
    <name type="common">Starlet sea anemone</name>
    <dbReference type="NCBI Taxonomy" id="45351"/>
    <lineage>
        <taxon>Eukaryota</taxon>
        <taxon>Metazoa</taxon>
        <taxon>Cnidaria</taxon>
        <taxon>Anthozoa</taxon>
        <taxon>Hexacorallia</taxon>
        <taxon>Actiniaria</taxon>
        <taxon>Edwardsiidae</taxon>
        <taxon>Nematostella</taxon>
    </lineage>
</organism>
<dbReference type="Pfam" id="PF13516">
    <property type="entry name" value="LRR_6"/>
    <property type="match status" value="3"/>
</dbReference>
<dbReference type="InterPro" id="IPR052201">
    <property type="entry name" value="LRR-containing_regulator"/>
</dbReference>
<name>A7ST22_NEMVE</name>
<dbReference type="STRING" id="45351.A7ST22"/>
<dbReference type="Proteomes" id="UP000001593">
    <property type="component" value="Unassembled WGS sequence"/>
</dbReference>
<accession>A7ST22</accession>
<protein>
    <submittedName>
        <fullName evidence="3">Uncharacterized protein</fullName>
    </submittedName>
</protein>
<dbReference type="eggNOG" id="ENOG502QSR8">
    <property type="taxonomic scope" value="Eukaryota"/>
</dbReference>
<dbReference type="OMA" id="NPWICQS"/>
<dbReference type="InterPro" id="IPR001611">
    <property type="entry name" value="Leu-rich_rpt"/>
</dbReference>
<keyword evidence="1" id="KW-0677">Repeat</keyword>
<gene>
    <name evidence="3" type="ORF">NEMVEDRAFT_v1g193231</name>
</gene>
<dbReference type="PhylomeDB" id="A7ST22"/>
<dbReference type="InParanoid" id="A7ST22"/>
<proteinExistence type="predicted"/>
<dbReference type="KEGG" id="nve:5504310"/>
<feature type="region of interest" description="Disordered" evidence="2">
    <location>
        <begin position="261"/>
        <end position="280"/>
    </location>
</feature>
<dbReference type="SUPFAM" id="SSF52047">
    <property type="entry name" value="RNI-like"/>
    <property type="match status" value="1"/>
</dbReference>
<keyword evidence="4" id="KW-1185">Reference proteome</keyword>
<evidence type="ECO:0000313" key="3">
    <source>
        <dbReference type="EMBL" id="EDO33124.1"/>
    </source>
</evidence>
<dbReference type="SMART" id="SM00368">
    <property type="entry name" value="LRR_RI"/>
    <property type="match status" value="4"/>
</dbReference>
<dbReference type="PANTHER" id="PTHR24111:SF3">
    <property type="entry name" value="LEUCINE-RICH REPEAT-CONTAINING PROTEIN 73"/>
    <property type="match status" value="1"/>
</dbReference>
<dbReference type="Gene3D" id="3.80.10.10">
    <property type="entry name" value="Ribonuclease Inhibitor"/>
    <property type="match status" value="3"/>
</dbReference>
<dbReference type="PANTHER" id="PTHR24111">
    <property type="entry name" value="LEUCINE-RICH REPEAT-CONTAINING PROTEIN 34"/>
    <property type="match status" value="1"/>
</dbReference>
<dbReference type="InterPro" id="IPR032675">
    <property type="entry name" value="LRR_dom_sf"/>
</dbReference>
<dbReference type="HOGENOM" id="CLU_079918_0_0_1"/>
<evidence type="ECO:0000256" key="2">
    <source>
        <dbReference type="SAM" id="MobiDB-lite"/>
    </source>
</evidence>